<reference evidence="2" key="2">
    <citation type="journal article" date="2021" name="PeerJ">
        <title>Extensive microbial diversity within the chicken gut microbiome revealed by metagenomics and culture.</title>
        <authorList>
            <person name="Gilroy R."/>
            <person name="Ravi A."/>
            <person name="Getino M."/>
            <person name="Pursley I."/>
            <person name="Horton D.L."/>
            <person name="Alikhan N.F."/>
            <person name="Baker D."/>
            <person name="Gharbi K."/>
            <person name="Hall N."/>
            <person name="Watson M."/>
            <person name="Adriaenssens E.M."/>
            <person name="Foster-Nyarko E."/>
            <person name="Jarju S."/>
            <person name="Secka A."/>
            <person name="Antonio M."/>
            <person name="Oren A."/>
            <person name="Chaudhuri R.R."/>
            <person name="La Ragione R."/>
            <person name="Hildebrand F."/>
            <person name="Pallen M.J."/>
        </authorList>
    </citation>
    <scope>NUCLEOTIDE SEQUENCE</scope>
    <source>
        <strain evidence="2">10669</strain>
    </source>
</reference>
<comment type="caution">
    <text evidence="2">The sequence shown here is derived from an EMBL/GenBank/DDBJ whole genome shotgun (WGS) entry which is preliminary data.</text>
</comment>
<dbReference type="AlphaFoldDB" id="A0A9D1NK10"/>
<evidence type="ECO:0000313" key="2">
    <source>
        <dbReference type="EMBL" id="HIV04559.1"/>
    </source>
</evidence>
<accession>A0A9D1NK10</accession>
<proteinExistence type="predicted"/>
<keyword evidence="1" id="KW-0472">Membrane</keyword>
<reference evidence="2" key="1">
    <citation type="submission" date="2020-10" db="EMBL/GenBank/DDBJ databases">
        <authorList>
            <person name="Gilroy R."/>
        </authorList>
    </citation>
    <scope>NUCLEOTIDE SEQUENCE</scope>
    <source>
        <strain evidence="2">10669</strain>
    </source>
</reference>
<keyword evidence="1" id="KW-0812">Transmembrane</keyword>
<feature type="non-terminal residue" evidence="2">
    <location>
        <position position="1"/>
    </location>
</feature>
<evidence type="ECO:0000256" key="1">
    <source>
        <dbReference type="SAM" id="Phobius"/>
    </source>
</evidence>
<name>A0A9D1NK10_9BACT</name>
<evidence type="ECO:0000313" key="3">
    <source>
        <dbReference type="Proteomes" id="UP000886812"/>
    </source>
</evidence>
<feature type="transmembrane region" description="Helical" evidence="1">
    <location>
        <begin position="188"/>
        <end position="205"/>
    </location>
</feature>
<dbReference type="Proteomes" id="UP000886812">
    <property type="component" value="Unassembled WGS sequence"/>
</dbReference>
<organism evidence="2 3">
    <name type="scientific">Candidatus Spyradosoma merdigallinarum</name>
    <dbReference type="NCBI Taxonomy" id="2840950"/>
    <lineage>
        <taxon>Bacteria</taxon>
        <taxon>Pseudomonadati</taxon>
        <taxon>Verrucomicrobiota</taxon>
        <taxon>Opitutia</taxon>
        <taxon>Opitutia incertae sedis</taxon>
        <taxon>Candidatus Spyradosoma</taxon>
    </lineage>
</organism>
<sequence length="214" mass="21678">IRDRLYTLSGSGYVDVSAGKTFSVTDFSLTGSLEKAGAGTLLVSGSPMVMVSKSSLLISGGTVATSAANALGKSSVSIGAGGALEVRSSALTASGGIKIAQGGKILVDLGSFGKDSGTAGETFTLKVLSGTKLSWNASETRSVVATLASEDIPESSFGIADGEDWSGWIQSWEYIGSDLVLTMTIPEPSAFGLLAGTFALALAAARRRRGKRAA</sequence>
<protein>
    <submittedName>
        <fullName evidence="2">Uncharacterized protein</fullName>
    </submittedName>
</protein>
<gene>
    <name evidence="2" type="ORF">IAC75_05365</name>
</gene>
<keyword evidence="1" id="KW-1133">Transmembrane helix</keyword>
<dbReference type="EMBL" id="DVOG01000139">
    <property type="protein sequence ID" value="HIV04559.1"/>
    <property type="molecule type" value="Genomic_DNA"/>
</dbReference>